<evidence type="ECO:0000313" key="2">
    <source>
        <dbReference type="EMBL" id="SJZ36119.1"/>
    </source>
</evidence>
<evidence type="ECO:0000313" key="3">
    <source>
        <dbReference type="Proteomes" id="UP000190657"/>
    </source>
</evidence>
<proteinExistence type="predicted"/>
<name>A0A1T4K179_9FIRM</name>
<protein>
    <submittedName>
        <fullName evidence="2">Branched-chain amino acid transport protein AzlD</fullName>
    </submittedName>
</protein>
<keyword evidence="3" id="KW-1185">Reference proteome</keyword>
<feature type="transmembrane region" description="Helical" evidence="1">
    <location>
        <begin position="89"/>
        <end position="108"/>
    </location>
</feature>
<dbReference type="PIRSF" id="PIRSF003203">
    <property type="entry name" value="AzlD"/>
    <property type="match status" value="1"/>
</dbReference>
<gene>
    <name evidence="2" type="ORF">SAMN02745114_00227</name>
</gene>
<dbReference type="STRING" id="290054.SAMN02745114_00227"/>
<organism evidence="2 3">
    <name type="scientific">Eubacterium coprostanoligenes</name>
    <dbReference type="NCBI Taxonomy" id="290054"/>
    <lineage>
        <taxon>Bacteria</taxon>
        <taxon>Bacillati</taxon>
        <taxon>Bacillota</taxon>
        <taxon>Clostridia</taxon>
        <taxon>Eubacteriales</taxon>
        <taxon>Eubacteriaceae</taxon>
        <taxon>Eubacterium</taxon>
    </lineage>
</organism>
<feature type="transmembrane region" description="Helical" evidence="1">
    <location>
        <begin position="64"/>
        <end position="82"/>
    </location>
</feature>
<sequence length="109" mass="12166">MLSTSQLIITILVASVVTFSTRLIPFAVFGKREVPKIVKYLGNIMPPAIIGVLIIYCIKDGYTFDMKILAPQLISIALTVIVHLWKRNILISISAGTISYMLLIHYVFV</sequence>
<dbReference type="RefSeq" id="WP_078767733.1">
    <property type="nucleotide sequence ID" value="NZ_FUWW01000002.1"/>
</dbReference>
<dbReference type="EMBL" id="FUWW01000002">
    <property type="protein sequence ID" value="SJZ36119.1"/>
    <property type="molecule type" value="Genomic_DNA"/>
</dbReference>
<dbReference type="InterPro" id="IPR008407">
    <property type="entry name" value="Brnchd-chn_aa_trnsp_AzlD"/>
</dbReference>
<dbReference type="AlphaFoldDB" id="A0A1T4K179"/>
<feature type="transmembrane region" description="Helical" evidence="1">
    <location>
        <begin position="40"/>
        <end position="58"/>
    </location>
</feature>
<accession>A0A1T4K179</accession>
<keyword evidence="1" id="KW-1133">Transmembrane helix</keyword>
<dbReference type="Pfam" id="PF05437">
    <property type="entry name" value="AzlD"/>
    <property type="match status" value="1"/>
</dbReference>
<keyword evidence="1" id="KW-0812">Transmembrane</keyword>
<keyword evidence="1" id="KW-0472">Membrane</keyword>
<reference evidence="2 3" key="1">
    <citation type="submission" date="2017-02" db="EMBL/GenBank/DDBJ databases">
        <authorList>
            <person name="Peterson S.W."/>
        </authorList>
    </citation>
    <scope>NUCLEOTIDE SEQUENCE [LARGE SCALE GENOMIC DNA]</scope>
    <source>
        <strain evidence="2 3">ATCC 51222</strain>
    </source>
</reference>
<feature type="transmembrane region" description="Helical" evidence="1">
    <location>
        <begin position="6"/>
        <end position="28"/>
    </location>
</feature>
<evidence type="ECO:0000256" key="1">
    <source>
        <dbReference type="SAM" id="Phobius"/>
    </source>
</evidence>
<dbReference type="Proteomes" id="UP000190657">
    <property type="component" value="Unassembled WGS sequence"/>
</dbReference>